<dbReference type="AlphaFoldDB" id="A0AAD5S8Y4"/>
<reference evidence="1" key="1">
    <citation type="submission" date="2020-05" db="EMBL/GenBank/DDBJ databases">
        <title>Phylogenomic resolution of chytrid fungi.</title>
        <authorList>
            <person name="Stajich J.E."/>
            <person name="Amses K."/>
            <person name="Simmons R."/>
            <person name="Seto K."/>
            <person name="Myers J."/>
            <person name="Bonds A."/>
            <person name="Quandt C.A."/>
            <person name="Barry K."/>
            <person name="Liu P."/>
            <person name="Grigoriev I."/>
            <person name="Longcore J.E."/>
            <person name="James T.Y."/>
        </authorList>
    </citation>
    <scope>NUCLEOTIDE SEQUENCE</scope>
    <source>
        <strain evidence="1">JEL0318</strain>
    </source>
</reference>
<dbReference type="Proteomes" id="UP001212841">
    <property type="component" value="Unassembled WGS sequence"/>
</dbReference>
<organism evidence="1 2">
    <name type="scientific">Rhizophlyctis rosea</name>
    <dbReference type="NCBI Taxonomy" id="64517"/>
    <lineage>
        <taxon>Eukaryota</taxon>
        <taxon>Fungi</taxon>
        <taxon>Fungi incertae sedis</taxon>
        <taxon>Chytridiomycota</taxon>
        <taxon>Chytridiomycota incertae sedis</taxon>
        <taxon>Chytridiomycetes</taxon>
        <taxon>Rhizophlyctidales</taxon>
        <taxon>Rhizophlyctidaceae</taxon>
        <taxon>Rhizophlyctis</taxon>
    </lineage>
</organism>
<comment type="caution">
    <text evidence="1">The sequence shown here is derived from an EMBL/GenBank/DDBJ whole genome shotgun (WGS) entry which is preliminary data.</text>
</comment>
<proteinExistence type="predicted"/>
<feature type="non-terminal residue" evidence="1">
    <location>
        <position position="1"/>
    </location>
</feature>
<sequence length="110" mass="12196">PERATEKEWIHKAVTGQLRPLSAHSTHLLSTSTAPTSQVRLPHIGRVLPSSTDPKEIEEAVKNIFALERQRREEDARVFGVWGEKMDVKVGIGGLDSGGMKYYDAVKVMA</sequence>
<name>A0AAD5S8Y4_9FUNG</name>
<evidence type="ECO:0000313" key="1">
    <source>
        <dbReference type="EMBL" id="KAJ3049569.1"/>
    </source>
</evidence>
<protein>
    <submittedName>
        <fullName evidence="1">Uncharacterized protein</fullName>
    </submittedName>
</protein>
<gene>
    <name evidence="1" type="ORF">HK097_009455</name>
</gene>
<evidence type="ECO:0000313" key="2">
    <source>
        <dbReference type="Proteomes" id="UP001212841"/>
    </source>
</evidence>
<keyword evidence="2" id="KW-1185">Reference proteome</keyword>
<dbReference type="EMBL" id="JADGJD010000625">
    <property type="protein sequence ID" value="KAJ3049569.1"/>
    <property type="molecule type" value="Genomic_DNA"/>
</dbReference>
<accession>A0AAD5S8Y4</accession>